<feature type="compositionally biased region" description="Basic and acidic residues" evidence="2">
    <location>
        <begin position="1418"/>
        <end position="1441"/>
    </location>
</feature>
<evidence type="ECO:0000313" key="4">
    <source>
        <dbReference type="Proteomes" id="UP000614601"/>
    </source>
</evidence>
<feature type="compositionally biased region" description="Basic and acidic residues" evidence="2">
    <location>
        <begin position="571"/>
        <end position="616"/>
    </location>
</feature>
<feature type="compositionally biased region" description="Basic and acidic residues" evidence="2">
    <location>
        <begin position="538"/>
        <end position="549"/>
    </location>
</feature>
<feature type="compositionally biased region" description="Polar residues" evidence="2">
    <location>
        <begin position="1045"/>
        <end position="1069"/>
    </location>
</feature>
<feature type="compositionally biased region" description="Basic and acidic residues" evidence="2">
    <location>
        <begin position="1507"/>
        <end position="1529"/>
    </location>
</feature>
<feature type="compositionally biased region" description="Basic and acidic residues" evidence="2">
    <location>
        <begin position="823"/>
        <end position="833"/>
    </location>
</feature>
<feature type="compositionally biased region" description="Polar residues" evidence="2">
    <location>
        <begin position="709"/>
        <end position="729"/>
    </location>
</feature>
<feature type="compositionally biased region" description="Basic and acidic residues" evidence="2">
    <location>
        <begin position="429"/>
        <end position="445"/>
    </location>
</feature>
<dbReference type="EMBL" id="CAJFCW020000006">
    <property type="protein sequence ID" value="CAG9124543.1"/>
    <property type="molecule type" value="Genomic_DNA"/>
</dbReference>
<gene>
    <name evidence="3" type="ORF">BOKJ2_LOCUS12699</name>
</gene>
<dbReference type="Proteomes" id="UP000614601">
    <property type="component" value="Unassembled WGS sequence"/>
</dbReference>
<feature type="compositionally biased region" description="Polar residues" evidence="2">
    <location>
        <begin position="780"/>
        <end position="818"/>
    </location>
</feature>
<reference evidence="3" key="1">
    <citation type="submission" date="2020-09" db="EMBL/GenBank/DDBJ databases">
        <authorList>
            <person name="Kikuchi T."/>
        </authorList>
    </citation>
    <scope>NUCLEOTIDE SEQUENCE</scope>
    <source>
        <strain evidence="3">SH1</strain>
    </source>
</reference>
<keyword evidence="1" id="KW-0175">Coiled coil</keyword>
<feature type="compositionally biased region" description="Basic and acidic residues" evidence="2">
    <location>
        <begin position="1266"/>
        <end position="1277"/>
    </location>
</feature>
<dbReference type="InterPro" id="IPR027962">
    <property type="entry name" value="ERICH3"/>
</dbReference>
<feature type="compositionally biased region" description="Basic and acidic residues" evidence="2">
    <location>
        <begin position="1451"/>
        <end position="1483"/>
    </location>
</feature>
<feature type="compositionally biased region" description="Pro residues" evidence="2">
    <location>
        <begin position="268"/>
        <end position="283"/>
    </location>
</feature>
<name>A0A811LMU2_9BILA</name>
<feature type="compositionally biased region" description="Basic and acidic residues" evidence="2">
    <location>
        <begin position="359"/>
        <end position="374"/>
    </location>
</feature>
<feature type="compositionally biased region" description="Basic and acidic residues" evidence="2">
    <location>
        <begin position="1243"/>
        <end position="1259"/>
    </location>
</feature>
<evidence type="ECO:0000256" key="1">
    <source>
        <dbReference type="SAM" id="Coils"/>
    </source>
</evidence>
<feature type="compositionally biased region" description="Basic and acidic residues" evidence="2">
    <location>
        <begin position="681"/>
        <end position="704"/>
    </location>
</feature>
<organism evidence="3 4">
    <name type="scientific">Bursaphelenchus okinawaensis</name>
    <dbReference type="NCBI Taxonomy" id="465554"/>
    <lineage>
        <taxon>Eukaryota</taxon>
        <taxon>Metazoa</taxon>
        <taxon>Ecdysozoa</taxon>
        <taxon>Nematoda</taxon>
        <taxon>Chromadorea</taxon>
        <taxon>Rhabditida</taxon>
        <taxon>Tylenchina</taxon>
        <taxon>Tylenchomorpha</taxon>
        <taxon>Aphelenchoidea</taxon>
        <taxon>Aphelenchoididae</taxon>
        <taxon>Bursaphelenchus</taxon>
    </lineage>
</organism>
<feature type="compositionally biased region" description="Basic and acidic residues" evidence="2">
    <location>
        <begin position="1697"/>
        <end position="1716"/>
    </location>
</feature>
<feature type="compositionally biased region" description="Basic and acidic residues" evidence="2">
    <location>
        <begin position="1111"/>
        <end position="1147"/>
    </location>
</feature>
<feature type="region of interest" description="Disordered" evidence="2">
    <location>
        <begin position="1650"/>
        <end position="1716"/>
    </location>
</feature>
<dbReference type="OrthoDB" id="5838632at2759"/>
<dbReference type="Proteomes" id="UP000783686">
    <property type="component" value="Unassembled WGS sequence"/>
</dbReference>
<comment type="caution">
    <text evidence="3">The sequence shown here is derived from an EMBL/GenBank/DDBJ whole genome shotgun (WGS) entry which is preliminary data.</text>
</comment>
<feature type="region of interest" description="Disordered" evidence="2">
    <location>
        <begin position="106"/>
        <end position="147"/>
    </location>
</feature>
<evidence type="ECO:0000256" key="2">
    <source>
        <dbReference type="SAM" id="MobiDB-lite"/>
    </source>
</evidence>
<feature type="compositionally biased region" description="Basic and acidic residues" evidence="2">
    <location>
        <begin position="452"/>
        <end position="529"/>
    </location>
</feature>
<feature type="compositionally biased region" description="Basic and acidic residues" evidence="2">
    <location>
        <begin position="1023"/>
        <end position="1032"/>
    </location>
</feature>
<feature type="compositionally biased region" description="Basic and acidic residues" evidence="2">
    <location>
        <begin position="933"/>
        <end position="1005"/>
    </location>
</feature>
<feature type="coiled-coil region" evidence="1">
    <location>
        <begin position="62"/>
        <end position="89"/>
    </location>
</feature>
<protein>
    <submittedName>
        <fullName evidence="3">Uncharacterized protein</fullName>
    </submittedName>
</protein>
<dbReference type="PANTHER" id="PTHR23034:SF2">
    <property type="entry name" value="GLUTAMATE-RICH PROTEIN 3"/>
    <property type="match status" value="1"/>
</dbReference>
<feature type="compositionally biased region" description="Basic and acidic residues" evidence="2">
    <location>
        <begin position="637"/>
        <end position="665"/>
    </location>
</feature>
<evidence type="ECO:0000313" key="3">
    <source>
        <dbReference type="EMBL" id="CAD5228480.1"/>
    </source>
</evidence>
<feature type="compositionally biased region" description="Basic and acidic residues" evidence="2">
    <location>
        <begin position="1359"/>
        <end position="1408"/>
    </location>
</feature>
<feature type="compositionally biased region" description="Polar residues" evidence="2">
    <location>
        <begin position="381"/>
        <end position="393"/>
    </location>
</feature>
<feature type="compositionally biased region" description="Basic and acidic residues" evidence="2">
    <location>
        <begin position="1157"/>
        <end position="1167"/>
    </location>
</feature>
<sequence length="1716" mass="195887">MGDNNLLESYNPLYDVHLRQYFASPHMQKHLRNLGLLDSNGVPVQGANNVEGQLYARHQVMMDMMLRNKERVLMQLADLQKKLDAAEKVEIYRRIRSGITNADEFRRQHLTTRSFSRPARARSRPPETERPSRQRRHSGSFDDSDLLKRIENNYEEAQKEYEHDSGKGLYGRLAANAYKYQYLHKLDDRTLINYKDMLQRQLQKLERFREVSFGPHSVAKHQPQLQTSWFFRRRNSKSGTRARTGKSLSPGRASRLPATSASAQPVTKRPPAPKQPPKKLPPLPKKKASQPKANGTAQNGHKLPPTAVIRPSKKEPERSASGASVEKPDKLPSISPTPVAIGAGAAAVGVAALSALQPRPEESDGEYSRPETEASGHLPVSQESDGPSPQPQSDVEPEEQDNGHEAQDDSNEAQGYGHEANVEPSTPQAERKFDMDNHVDNHDLTQEQVEQYENHTEVAPEAHEDHDLTQEHVEQLADEPSHQEYEEPHQYEEAYNQEPKHDDLQEEESVHSEKTHEAPSEPQSHREEVVSVTSSRLESARELLERVRGSDSPAQSPKPDEARGESQMSKDSIDGHIDRVESTHLEAEPEAHHEYEESHYEAEQPHEESEAHHDEASETAETNRSYDEVQVQQAPEVESHDYNEAAHDEPSESHNDSVNAHDHISESQIEPDLVSASESFRQAEEQVQHDVEEEEHARDKRSVEEPSEDMQSSVYQQEEASEPQFQDEYQPTEHHEEQRHEEVHHEEEHQQHEDEPSQEEQHQTRHRDSFTESESEPNLHYQTESFHTEADNTSQVATSEVEQAPPQSADSFHESSVPTIEGESLRDSDDDTRPSSQTREQSHDVYSVQTEEGHHELPRDHEVQNLHEEAQGYEDSQISHEDVHDEHENIVDHEDVERKPSYESMTIQRDSEPQAQVEDFSSYQPENYDEEVHDNVHDIEEPIQKVEHHDLESSQSEATHEADNGHYDDEAAHQQHDTDYKHHEAPENHKSHDDVSPRSEDRHDQGPSTPDSPTAHDVVPDTPAHEDEHVVDNADEESFERRYSQPLTDITNESHGQVHNHSLLSQPSIEITPASEYGGFSEHLDRSARTPVSPVGQAESITEETEEVHEPEESHESAYEQHESHKQHEVADAPEAAHEHEEYHLPDSPDPNAHNDVIPEQHQEHGEITVPEDDEVSPRDHVPEYHPETHEYDAGHEHEYENPHEAELDNVEQGHDSTQEVSHEPATEDSSHEATHDSGFTQERPKSRDEYRDNDHQVEHFQSTEQDFHDALSHEYDQAPIQSSTPEVHDQEYDDSEGHHVIHEEHHVQDSPVHIETESLDITHEQHIDASPRSEFSGSQADSEALTGRTENVSPSDLAVEHEDVLASPRQEEQNDEVQHDSEYQPEAQHDAEGHDDYDNKQDLHTYDNSEAQQNEPEVYHDEFTDEQGHHVVHEEHHVEEVSPGVQVKSYHYEQTTEHTGDDGGVTKRSEYSERSVTDEHPNLMEQSVYEGHEQDNNGNNYDQDDSYGHDNHGQGYENHEDHSSVHEQAHEHDIYAGQSQGSQEKLHPVQLHHEPEHQIVSEDYVVDQQHHDQLPENLADNIDLTHEQKIHEYSYVDDSQPGHHVEEHHYTITSDAEPNKNIEVEDYQEEINDANGTHVVKHFQSTTTIVNENGNGKPYSNGHDDDGINEKTSLLGRDDSDDGDTDSVIIRSSPETTDRTDRTDQTEQETGRAEI</sequence>
<feature type="compositionally biased region" description="Basic and acidic residues" evidence="2">
    <location>
        <begin position="1176"/>
        <end position="1236"/>
    </location>
</feature>
<proteinExistence type="predicted"/>
<feature type="compositionally biased region" description="Basic and acidic residues" evidence="2">
    <location>
        <begin position="877"/>
        <end position="901"/>
    </location>
</feature>
<feature type="compositionally biased region" description="Acidic residues" evidence="2">
    <location>
        <begin position="1101"/>
        <end position="1110"/>
    </location>
</feature>
<keyword evidence="4" id="KW-1185">Reference proteome</keyword>
<feature type="compositionally biased region" description="Basic and acidic residues" evidence="2">
    <location>
        <begin position="1287"/>
        <end position="1332"/>
    </location>
</feature>
<feature type="region of interest" description="Disordered" evidence="2">
    <location>
        <begin position="216"/>
        <end position="339"/>
    </location>
</feature>
<dbReference type="PANTHER" id="PTHR23034">
    <property type="entry name" value="GLUTAMATE-RICH PROTEIN 3"/>
    <property type="match status" value="1"/>
</dbReference>
<accession>A0A811LMU2</accession>
<feature type="region of interest" description="Disordered" evidence="2">
    <location>
        <begin position="355"/>
        <end position="1529"/>
    </location>
</feature>
<feature type="compositionally biased region" description="Basic and acidic residues" evidence="2">
    <location>
        <begin position="851"/>
        <end position="870"/>
    </location>
</feature>
<dbReference type="EMBL" id="CAJFDH010000006">
    <property type="protein sequence ID" value="CAD5228480.1"/>
    <property type="molecule type" value="Genomic_DNA"/>
</dbReference>
<feature type="compositionally biased region" description="Basic and acidic residues" evidence="2">
    <location>
        <begin position="731"/>
        <end position="770"/>
    </location>
</feature>